<keyword evidence="2 6" id="KW-0812">Transmembrane</keyword>
<dbReference type="InterPro" id="IPR052337">
    <property type="entry name" value="SAT4-like"/>
</dbReference>
<feature type="transmembrane region" description="Helical" evidence="6">
    <location>
        <begin position="95"/>
        <end position="118"/>
    </location>
</feature>
<keyword evidence="9" id="KW-1185">Reference proteome</keyword>
<dbReference type="InterPro" id="IPR049326">
    <property type="entry name" value="Rhodopsin_dom_fungi"/>
</dbReference>
<organism evidence="8 9">
    <name type="scientific">Fusarium venenatum</name>
    <dbReference type="NCBI Taxonomy" id="56646"/>
    <lineage>
        <taxon>Eukaryota</taxon>
        <taxon>Fungi</taxon>
        <taxon>Dikarya</taxon>
        <taxon>Ascomycota</taxon>
        <taxon>Pezizomycotina</taxon>
        <taxon>Sordariomycetes</taxon>
        <taxon>Hypocreomycetidae</taxon>
        <taxon>Hypocreales</taxon>
        <taxon>Nectriaceae</taxon>
        <taxon>Fusarium</taxon>
    </lineage>
</organism>
<sequence>MDDASYFSESNISPIIIIPHVILSFIATVLVGLRIYTSRYITKTSTTLDEWITIVALLINHAIAIVEGICVHYGYGQNIVVVMRDYGGPSDFLRTFVLCEVGYGLGCALSKIAVLSMYYRIFSTSKTLRYATWILCIMISGWGIATVLVSIFSCNPIRGFWDKTIPSKCVDTNKFFIGITIPNIIFDILTVALPVNEVWKLQLHRDKKWAITSIFLLGGRYVETSIWETKNADKVLSVVIASIARLVLYWVFHSSQNITQVMIFGHLASSSEIVLAIIGACLPSCAPLLKRMMQRFVSTVGDNTEGTAGNAPRSALVTVGQIRSRGIVTTNVHRGKDEEGSFERLDDNGSFQESTDGLYVNGSESARNEGKPGVWKQIHIQREFEVGSVNGDIPMREL</sequence>
<evidence type="ECO:0000256" key="4">
    <source>
        <dbReference type="ARBA" id="ARBA00023136"/>
    </source>
</evidence>
<feature type="transmembrane region" description="Helical" evidence="6">
    <location>
        <begin position="264"/>
        <end position="289"/>
    </location>
</feature>
<evidence type="ECO:0000256" key="6">
    <source>
        <dbReference type="SAM" id="Phobius"/>
    </source>
</evidence>
<proteinExistence type="inferred from homology"/>
<feature type="transmembrane region" description="Helical" evidence="6">
    <location>
        <begin position="175"/>
        <end position="195"/>
    </location>
</feature>
<evidence type="ECO:0000259" key="7">
    <source>
        <dbReference type="Pfam" id="PF20684"/>
    </source>
</evidence>
<feature type="transmembrane region" description="Helical" evidence="6">
    <location>
        <begin position="235"/>
        <end position="252"/>
    </location>
</feature>
<keyword evidence="3 6" id="KW-1133">Transmembrane helix</keyword>
<feature type="transmembrane region" description="Helical" evidence="6">
    <location>
        <begin position="12"/>
        <end position="33"/>
    </location>
</feature>
<evidence type="ECO:0000313" key="8">
    <source>
        <dbReference type="EMBL" id="CEI63580.1"/>
    </source>
</evidence>
<dbReference type="AlphaFoldDB" id="A0A2L2TRK0"/>
<dbReference type="Pfam" id="PF20684">
    <property type="entry name" value="Fung_rhodopsin"/>
    <property type="match status" value="1"/>
</dbReference>
<feature type="transmembrane region" description="Helical" evidence="6">
    <location>
        <begin position="130"/>
        <end position="152"/>
    </location>
</feature>
<evidence type="ECO:0000256" key="5">
    <source>
        <dbReference type="ARBA" id="ARBA00038359"/>
    </source>
</evidence>
<evidence type="ECO:0000256" key="3">
    <source>
        <dbReference type="ARBA" id="ARBA00022989"/>
    </source>
</evidence>
<name>A0A2L2TRK0_9HYPO</name>
<dbReference type="GO" id="GO:0016020">
    <property type="term" value="C:membrane"/>
    <property type="evidence" value="ECO:0007669"/>
    <property type="project" value="UniProtKB-SubCell"/>
</dbReference>
<keyword evidence="4 6" id="KW-0472">Membrane</keyword>
<dbReference type="PANTHER" id="PTHR33048:SF47">
    <property type="entry name" value="INTEGRAL MEMBRANE PROTEIN-RELATED"/>
    <property type="match status" value="1"/>
</dbReference>
<comment type="similarity">
    <text evidence="5">Belongs to the SAT4 family.</text>
</comment>
<comment type="subcellular location">
    <subcellularLocation>
        <location evidence="1">Membrane</location>
        <topology evidence="1">Multi-pass membrane protein</topology>
    </subcellularLocation>
</comment>
<protein>
    <recommendedName>
        <fullName evidence="7">Rhodopsin domain-containing protein</fullName>
    </recommendedName>
</protein>
<evidence type="ECO:0000256" key="1">
    <source>
        <dbReference type="ARBA" id="ARBA00004141"/>
    </source>
</evidence>
<evidence type="ECO:0000313" key="9">
    <source>
        <dbReference type="Proteomes" id="UP000245910"/>
    </source>
</evidence>
<dbReference type="Proteomes" id="UP000245910">
    <property type="component" value="Chromosome I"/>
</dbReference>
<dbReference type="PANTHER" id="PTHR33048">
    <property type="entry name" value="PTH11-LIKE INTEGRAL MEMBRANE PROTEIN (AFU_ORTHOLOGUE AFUA_5G11245)"/>
    <property type="match status" value="1"/>
</dbReference>
<feature type="domain" description="Rhodopsin" evidence="7">
    <location>
        <begin position="37"/>
        <end position="291"/>
    </location>
</feature>
<feature type="transmembrane region" description="Helical" evidence="6">
    <location>
        <begin position="54"/>
        <end position="75"/>
    </location>
</feature>
<accession>A0A2L2TRK0</accession>
<reference evidence="9" key="1">
    <citation type="submission" date="2014-10" db="EMBL/GenBank/DDBJ databases">
        <authorList>
            <person name="King R."/>
        </authorList>
    </citation>
    <scope>NUCLEOTIDE SEQUENCE [LARGE SCALE GENOMIC DNA]</scope>
    <source>
        <strain evidence="9">A3/5</strain>
    </source>
</reference>
<dbReference type="EMBL" id="LN649229">
    <property type="protein sequence ID" value="CEI63580.1"/>
    <property type="molecule type" value="Genomic_DNA"/>
</dbReference>
<evidence type="ECO:0000256" key="2">
    <source>
        <dbReference type="ARBA" id="ARBA00022692"/>
    </source>
</evidence>